<dbReference type="GO" id="GO:0015499">
    <property type="term" value="F:formate transmembrane transporter activity"/>
    <property type="evidence" value="ECO:0007669"/>
    <property type="project" value="TreeGrafter"/>
</dbReference>
<feature type="transmembrane region" description="Helical" evidence="5">
    <location>
        <begin position="53"/>
        <end position="80"/>
    </location>
</feature>
<gene>
    <name evidence="6" type="ORF">SIL87_16575</name>
</gene>
<comment type="subcellular location">
    <subcellularLocation>
        <location evidence="1">Membrane</location>
        <topology evidence="1">Multi-pass membrane protein</topology>
    </subcellularLocation>
</comment>
<dbReference type="EMBL" id="JAWXYB010000018">
    <property type="protein sequence ID" value="MDX5932373.1"/>
    <property type="molecule type" value="Genomic_DNA"/>
</dbReference>
<evidence type="ECO:0000256" key="5">
    <source>
        <dbReference type="SAM" id="Phobius"/>
    </source>
</evidence>
<evidence type="ECO:0000256" key="2">
    <source>
        <dbReference type="ARBA" id="ARBA00022692"/>
    </source>
</evidence>
<name>A0AAW9DVN7_ACIAO</name>
<dbReference type="PANTHER" id="PTHR30520">
    <property type="entry name" value="FORMATE TRANSPORTER-RELATED"/>
    <property type="match status" value="1"/>
</dbReference>
<organism evidence="6 7">
    <name type="scientific">Acidiphilium acidophilum</name>
    <name type="common">Thiobacillus acidophilus</name>
    <dbReference type="NCBI Taxonomy" id="76588"/>
    <lineage>
        <taxon>Bacteria</taxon>
        <taxon>Pseudomonadati</taxon>
        <taxon>Pseudomonadota</taxon>
        <taxon>Alphaproteobacteria</taxon>
        <taxon>Acetobacterales</taxon>
        <taxon>Acidocellaceae</taxon>
        <taxon>Acidiphilium</taxon>
    </lineage>
</organism>
<dbReference type="AlphaFoldDB" id="A0AAW9DVN7"/>
<dbReference type="RefSeq" id="WP_319615219.1">
    <property type="nucleotide sequence ID" value="NZ_JAWXYB010000018.1"/>
</dbReference>
<keyword evidence="4 5" id="KW-0472">Membrane</keyword>
<evidence type="ECO:0000256" key="4">
    <source>
        <dbReference type="ARBA" id="ARBA00023136"/>
    </source>
</evidence>
<feature type="transmembrane region" description="Helical" evidence="5">
    <location>
        <begin position="181"/>
        <end position="200"/>
    </location>
</feature>
<reference evidence="6 7" key="1">
    <citation type="submission" date="2023-11" db="EMBL/GenBank/DDBJ databases">
        <title>MicrobeMod: A computational toolkit for identifying prokaryotic methylation and restriction-modification with nanopore sequencing.</title>
        <authorList>
            <person name="Crits-Christoph A."/>
            <person name="Kang S.C."/>
            <person name="Lee H."/>
            <person name="Ostrov N."/>
        </authorList>
    </citation>
    <scope>NUCLEOTIDE SEQUENCE [LARGE SCALE GENOMIC DNA]</scope>
    <source>
        <strain evidence="6 7">DSMZ 700</strain>
    </source>
</reference>
<proteinExistence type="predicted"/>
<protein>
    <submittedName>
        <fullName evidence="6">Formate/nitrite transporter family protein</fullName>
    </submittedName>
</protein>
<dbReference type="InterPro" id="IPR000292">
    <property type="entry name" value="For/NO2_transpt"/>
</dbReference>
<dbReference type="InterPro" id="IPR023271">
    <property type="entry name" value="Aquaporin-like"/>
</dbReference>
<evidence type="ECO:0000313" key="6">
    <source>
        <dbReference type="EMBL" id="MDX5932373.1"/>
    </source>
</evidence>
<evidence type="ECO:0000256" key="1">
    <source>
        <dbReference type="ARBA" id="ARBA00004141"/>
    </source>
</evidence>
<dbReference type="Gene3D" id="1.20.1080.10">
    <property type="entry name" value="Glycerol uptake facilitator protein"/>
    <property type="match status" value="1"/>
</dbReference>
<sequence length="307" mass="32353">MNTIDNLTLAPQGPVPQPHALHDADPFEPHSIETTLDRLAAIAVRKWLFPASYFFQAIAGGAMVGFGVVLAIAVSAGIATPGLANLISGLVFGFSFVLIMVSQTTLITSDMAAGFVAVTQRLMSLPNYLGFMAVGWIGNILGAFAFIGVIAIGAGPYGTPVFLLRAHAIAIAKTAPDGMSVFALGIICTWFLQTAMFLYFKARTDVGRMMLAYYGPFAFVAGMTEHCIANIGFIGFPLLMQGKLAQVIGHPLAANGPLAALTWGFGRYGLLRNEILSGAGNLIGGTVCVILVFTAIVKLRTPRPISS</sequence>
<dbReference type="Pfam" id="PF01226">
    <property type="entry name" value="Form_Nir_trans"/>
    <property type="match status" value="1"/>
</dbReference>
<comment type="caution">
    <text evidence="6">The sequence shown here is derived from an EMBL/GenBank/DDBJ whole genome shotgun (WGS) entry which is preliminary data.</text>
</comment>
<feature type="transmembrane region" description="Helical" evidence="5">
    <location>
        <begin position="128"/>
        <end position="154"/>
    </location>
</feature>
<accession>A0AAW9DVN7</accession>
<keyword evidence="3 5" id="KW-1133">Transmembrane helix</keyword>
<feature type="transmembrane region" description="Helical" evidence="5">
    <location>
        <begin position="275"/>
        <end position="297"/>
    </location>
</feature>
<evidence type="ECO:0000313" key="7">
    <source>
        <dbReference type="Proteomes" id="UP001279553"/>
    </source>
</evidence>
<dbReference type="PANTHER" id="PTHR30520:SF8">
    <property type="entry name" value="NITRITE TRANSPORTER NIRC"/>
    <property type="match status" value="1"/>
</dbReference>
<evidence type="ECO:0000256" key="3">
    <source>
        <dbReference type="ARBA" id="ARBA00022989"/>
    </source>
</evidence>
<feature type="transmembrane region" description="Helical" evidence="5">
    <location>
        <begin position="86"/>
        <end position="107"/>
    </location>
</feature>
<dbReference type="Proteomes" id="UP001279553">
    <property type="component" value="Unassembled WGS sequence"/>
</dbReference>
<keyword evidence="7" id="KW-1185">Reference proteome</keyword>
<dbReference type="GO" id="GO:0005886">
    <property type="term" value="C:plasma membrane"/>
    <property type="evidence" value="ECO:0007669"/>
    <property type="project" value="TreeGrafter"/>
</dbReference>
<feature type="transmembrane region" description="Helical" evidence="5">
    <location>
        <begin position="212"/>
        <end position="236"/>
    </location>
</feature>
<keyword evidence="2 5" id="KW-0812">Transmembrane</keyword>